<dbReference type="InterPro" id="IPR023840">
    <property type="entry name" value="T7SS_Rv3446c"/>
</dbReference>
<keyword evidence="2" id="KW-0812">Transmembrane</keyword>
<keyword evidence="2" id="KW-0472">Membrane</keyword>
<evidence type="ECO:0000313" key="3">
    <source>
        <dbReference type="EMBL" id="GAC70499.1"/>
    </source>
</evidence>
<dbReference type="eggNOG" id="COG0443">
    <property type="taxonomic scope" value="Bacteria"/>
</dbReference>
<dbReference type="NCBIfam" id="TIGR03931">
    <property type="entry name" value="T7SS_Rv3446c"/>
    <property type="match status" value="1"/>
</dbReference>
<feature type="transmembrane region" description="Helical" evidence="2">
    <location>
        <begin position="284"/>
        <end position="305"/>
    </location>
</feature>
<organism evidence="3 4">
    <name type="scientific">Gordonia soli NBRC 108243</name>
    <dbReference type="NCBI Taxonomy" id="1223545"/>
    <lineage>
        <taxon>Bacteria</taxon>
        <taxon>Bacillati</taxon>
        <taxon>Actinomycetota</taxon>
        <taxon>Actinomycetes</taxon>
        <taxon>Mycobacteriales</taxon>
        <taxon>Gordoniaceae</taxon>
        <taxon>Gordonia</taxon>
    </lineage>
</organism>
<dbReference type="STRING" id="1223545.GS4_35_00750"/>
<comment type="caution">
    <text evidence="3">The sequence shown here is derived from an EMBL/GenBank/DDBJ whole genome shotgun (WGS) entry which is preliminary data.</text>
</comment>
<keyword evidence="4" id="KW-1185">Reference proteome</keyword>
<evidence type="ECO:0000256" key="2">
    <source>
        <dbReference type="SAM" id="Phobius"/>
    </source>
</evidence>
<name>M0QQ35_9ACTN</name>
<protein>
    <recommendedName>
        <fullName evidence="5">Type VII secretion-associated protein</fullName>
    </recommendedName>
</protein>
<dbReference type="Proteomes" id="UP000011666">
    <property type="component" value="Unassembled WGS sequence"/>
</dbReference>
<dbReference type="RefSeq" id="WP_007624571.1">
    <property type="nucleotide sequence ID" value="NZ_BANX01000035.1"/>
</dbReference>
<feature type="compositionally biased region" description="Gly residues" evidence="1">
    <location>
        <begin position="78"/>
        <end position="95"/>
    </location>
</feature>
<evidence type="ECO:0000313" key="4">
    <source>
        <dbReference type="Proteomes" id="UP000011666"/>
    </source>
</evidence>
<sequence>MTNRRTRVRRPVVVDLAYGSVRVDRPEGGRASADVTELLDAIDSASVLVDGRLVMADRAWHRQLATLGVGRAGEHGPGDGGAGGGGAGDGGAGGGGGAGGDLTTIVGHPTTWAARRVSVLARAVSGTDTELVPRAVLVARSHSDVVMQRCVVVETTHVPHLVADPGRPPLRHWDVTVVRRAANGWEIERASVIDPDDALVGQRIEETIDDDVEAVFVDGAEPGRVRDAIEAVTTYALAGRVVAVDRGLVRRYGWRTGADDPVDAVGAPAEQVADIGGGRTRRPLVWAAAALALVVAAVAVVVGLMQRQGDDQPTDRTAQLGRVSLNVPADWRESGSPPPSGTASDGPGSPRTDTGPTRADEAPPERTVFADRADGRRILVVQTELRDASTLASVATSLRNRIRQRGDDVVSEFSPSTRFMGREVISYREAPASGSGIRWYVLVDEGLQVSIGCQAGTAAEPVDTECAAAVASTAVAPR</sequence>
<accession>M0QQ35</accession>
<dbReference type="AlphaFoldDB" id="M0QQ35"/>
<reference evidence="3 4" key="1">
    <citation type="submission" date="2013-01" db="EMBL/GenBank/DDBJ databases">
        <title>Whole genome shotgun sequence of Gordonia soli NBRC 108243.</title>
        <authorList>
            <person name="Isaki-Nakamura S."/>
            <person name="Hosoyama A."/>
            <person name="Tsuchikane K."/>
            <person name="Ando Y."/>
            <person name="Baba S."/>
            <person name="Ohji S."/>
            <person name="Hamada M."/>
            <person name="Tamura T."/>
            <person name="Yamazoe A."/>
            <person name="Yamazaki S."/>
            <person name="Fujita N."/>
        </authorList>
    </citation>
    <scope>NUCLEOTIDE SEQUENCE [LARGE SCALE GENOMIC DNA]</scope>
    <source>
        <strain evidence="3 4">NBRC 108243</strain>
    </source>
</reference>
<dbReference type="OrthoDB" id="4412823at2"/>
<evidence type="ECO:0000256" key="1">
    <source>
        <dbReference type="SAM" id="MobiDB-lite"/>
    </source>
</evidence>
<feature type="region of interest" description="Disordered" evidence="1">
    <location>
        <begin position="71"/>
        <end position="95"/>
    </location>
</feature>
<proteinExistence type="predicted"/>
<evidence type="ECO:0008006" key="5">
    <source>
        <dbReference type="Google" id="ProtNLM"/>
    </source>
</evidence>
<dbReference type="EMBL" id="BANX01000035">
    <property type="protein sequence ID" value="GAC70499.1"/>
    <property type="molecule type" value="Genomic_DNA"/>
</dbReference>
<keyword evidence="2" id="KW-1133">Transmembrane helix</keyword>
<feature type="region of interest" description="Disordered" evidence="1">
    <location>
        <begin position="308"/>
        <end position="366"/>
    </location>
</feature>
<gene>
    <name evidence="3" type="ORF">GS4_35_00750</name>
</gene>